<feature type="active site" description="Proton donor" evidence="5">
    <location>
        <position position="124"/>
    </location>
</feature>
<dbReference type="AlphaFoldDB" id="A0A7L9WRU3"/>
<evidence type="ECO:0000256" key="3">
    <source>
        <dbReference type="ARBA" id="ARBA00022801"/>
    </source>
</evidence>
<dbReference type="PRINTS" id="PR00719">
    <property type="entry name" value="LMWPTPASE"/>
</dbReference>
<dbReference type="Pfam" id="PF01451">
    <property type="entry name" value="LMWPc"/>
    <property type="match status" value="1"/>
</dbReference>
<protein>
    <recommendedName>
        <fullName evidence="2">protein-tyrosine-phosphatase</fullName>
        <ecNumber evidence="2">3.1.3.48</ecNumber>
    </recommendedName>
</protein>
<dbReference type="InterPro" id="IPR036196">
    <property type="entry name" value="Ptyr_pPase_sf"/>
</dbReference>
<keyword evidence="4" id="KW-0904">Protein phosphatase</keyword>
<dbReference type="InterPro" id="IPR017867">
    <property type="entry name" value="Tyr_phospatase_low_mol_wt"/>
</dbReference>
<dbReference type="RefSeq" id="WP_193080831.1">
    <property type="nucleotide sequence ID" value="NZ_CP045201.1"/>
</dbReference>
<dbReference type="GO" id="GO:0004725">
    <property type="term" value="F:protein tyrosine phosphatase activity"/>
    <property type="evidence" value="ECO:0007669"/>
    <property type="project" value="UniProtKB-EC"/>
</dbReference>
<organism evidence="7 8">
    <name type="scientific">Pseudooceanicola spongiae</name>
    <dbReference type="NCBI Taxonomy" id="2613965"/>
    <lineage>
        <taxon>Bacteria</taxon>
        <taxon>Pseudomonadati</taxon>
        <taxon>Pseudomonadota</taxon>
        <taxon>Alphaproteobacteria</taxon>
        <taxon>Rhodobacterales</taxon>
        <taxon>Paracoccaceae</taxon>
        <taxon>Pseudooceanicola</taxon>
    </lineage>
</organism>
<dbReference type="PANTHER" id="PTHR11717">
    <property type="entry name" value="LOW MOLECULAR WEIGHT PROTEIN TYROSINE PHOSPHATASE"/>
    <property type="match status" value="1"/>
</dbReference>
<dbReference type="KEGG" id="pshq:F3W81_18260"/>
<feature type="active site" description="Nucleophile" evidence="5">
    <location>
        <position position="9"/>
    </location>
</feature>
<keyword evidence="3" id="KW-0378">Hydrolase</keyword>
<keyword evidence="8" id="KW-1185">Reference proteome</keyword>
<dbReference type="SUPFAM" id="SSF52788">
    <property type="entry name" value="Phosphotyrosine protein phosphatases I"/>
    <property type="match status" value="1"/>
</dbReference>
<comment type="similarity">
    <text evidence="1">Belongs to the low molecular weight phosphotyrosine protein phosphatase family.</text>
</comment>
<proteinExistence type="inferred from homology"/>
<reference evidence="7 8" key="1">
    <citation type="submission" date="2019-10" db="EMBL/GenBank/DDBJ databases">
        <title>Pseudopuniceibacterium sp. HQ09 islated from Antarctica.</title>
        <authorList>
            <person name="Liao L."/>
            <person name="Su S."/>
            <person name="Chen B."/>
            <person name="Yu Y."/>
        </authorList>
    </citation>
    <scope>NUCLEOTIDE SEQUENCE [LARGE SCALE GENOMIC DNA]</scope>
    <source>
        <strain evidence="7 8">HQ09</strain>
    </source>
</reference>
<dbReference type="InterPro" id="IPR050438">
    <property type="entry name" value="LMW_PTPase"/>
</dbReference>
<dbReference type="EC" id="3.1.3.48" evidence="2"/>
<gene>
    <name evidence="7" type="ORF">F3W81_18260</name>
</gene>
<evidence type="ECO:0000256" key="4">
    <source>
        <dbReference type="ARBA" id="ARBA00022912"/>
    </source>
</evidence>
<dbReference type="SMART" id="SM00226">
    <property type="entry name" value="LMWPc"/>
    <property type="match status" value="1"/>
</dbReference>
<sequence>MTTSILFVCLGNICRSPSAEGVARKMAPDLVPDSAGTGGWHAGEAPYAPMQAAALARGYDLSDLWARQFRRADFTKFSLILAMDRSNLADIEAQRPEGNATPLRLFTDYLGPESAHFGTLDVPDPWYMRDFDATLDLIEACTRALLADLGQSARD</sequence>
<feature type="domain" description="Phosphotyrosine protein phosphatase I" evidence="6">
    <location>
        <begin position="3"/>
        <end position="148"/>
    </location>
</feature>
<dbReference type="PANTHER" id="PTHR11717:SF7">
    <property type="entry name" value="LOW MOLECULAR WEIGHT PHOSPHOTYROSINE PROTEIN PHOSPHATASE"/>
    <property type="match status" value="1"/>
</dbReference>
<evidence type="ECO:0000256" key="2">
    <source>
        <dbReference type="ARBA" id="ARBA00013064"/>
    </source>
</evidence>
<dbReference type="InterPro" id="IPR023485">
    <property type="entry name" value="Ptyr_pPase"/>
</dbReference>
<feature type="active site" evidence="5">
    <location>
        <position position="15"/>
    </location>
</feature>
<dbReference type="Proteomes" id="UP000594118">
    <property type="component" value="Chromosome"/>
</dbReference>
<evidence type="ECO:0000313" key="7">
    <source>
        <dbReference type="EMBL" id="QOL82592.1"/>
    </source>
</evidence>
<dbReference type="EMBL" id="CP045201">
    <property type="protein sequence ID" value="QOL82592.1"/>
    <property type="molecule type" value="Genomic_DNA"/>
</dbReference>
<name>A0A7L9WRU3_9RHOB</name>
<evidence type="ECO:0000313" key="8">
    <source>
        <dbReference type="Proteomes" id="UP000594118"/>
    </source>
</evidence>
<dbReference type="CDD" id="cd16343">
    <property type="entry name" value="LMWPTP"/>
    <property type="match status" value="1"/>
</dbReference>
<evidence type="ECO:0000256" key="1">
    <source>
        <dbReference type="ARBA" id="ARBA00011063"/>
    </source>
</evidence>
<dbReference type="Gene3D" id="3.40.50.2300">
    <property type="match status" value="1"/>
</dbReference>
<accession>A0A7L9WRU3</accession>
<evidence type="ECO:0000256" key="5">
    <source>
        <dbReference type="PIRSR" id="PIRSR617867-1"/>
    </source>
</evidence>
<evidence type="ECO:0000259" key="6">
    <source>
        <dbReference type="SMART" id="SM00226"/>
    </source>
</evidence>